<organism evidence="1 2">
    <name type="scientific">Nocardia flavorosea</name>
    <dbReference type="NCBI Taxonomy" id="53429"/>
    <lineage>
        <taxon>Bacteria</taxon>
        <taxon>Bacillati</taxon>
        <taxon>Actinomycetota</taxon>
        <taxon>Actinomycetes</taxon>
        <taxon>Mycobacteriales</taxon>
        <taxon>Nocardiaceae</taxon>
        <taxon>Nocardia</taxon>
    </lineage>
</organism>
<name>A0A846YD95_9NOCA</name>
<evidence type="ECO:0000313" key="2">
    <source>
        <dbReference type="Proteomes" id="UP000570678"/>
    </source>
</evidence>
<sequence length="87" mass="9841">MGDSDLPLSRDIVLRLLRGEIDPVEDHMLVMEDIVLFAVARLDEADTGWLLHHLADTAWPYERRADVAAMMVRHRAEAFAALGDDSR</sequence>
<evidence type="ECO:0000313" key="1">
    <source>
        <dbReference type="EMBL" id="NKY55730.1"/>
    </source>
</evidence>
<accession>A0A846YD95</accession>
<comment type="caution">
    <text evidence="1">The sequence shown here is derived from an EMBL/GenBank/DDBJ whole genome shotgun (WGS) entry which is preliminary data.</text>
</comment>
<reference evidence="1 2" key="1">
    <citation type="submission" date="2020-04" db="EMBL/GenBank/DDBJ databases">
        <title>MicrobeNet Type strains.</title>
        <authorList>
            <person name="Nicholson A.C."/>
        </authorList>
    </citation>
    <scope>NUCLEOTIDE SEQUENCE [LARGE SCALE GENOMIC DNA]</scope>
    <source>
        <strain evidence="1 2">JCM 3332</strain>
    </source>
</reference>
<dbReference type="Proteomes" id="UP000570678">
    <property type="component" value="Unassembled WGS sequence"/>
</dbReference>
<proteinExistence type="predicted"/>
<dbReference type="EMBL" id="JAAXOT010000002">
    <property type="protein sequence ID" value="NKY55730.1"/>
    <property type="molecule type" value="Genomic_DNA"/>
</dbReference>
<gene>
    <name evidence="1" type="ORF">HGA15_06055</name>
</gene>
<dbReference type="AlphaFoldDB" id="A0A846YD95"/>
<protein>
    <submittedName>
        <fullName evidence="1">Uncharacterized protein</fullName>
    </submittedName>
</protein>
<keyword evidence="2" id="KW-1185">Reference proteome</keyword>
<dbReference type="RefSeq" id="WP_062973613.1">
    <property type="nucleotide sequence ID" value="NZ_JAAXOT010000002.1"/>
</dbReference>